<dbReference type="AlphaFoldDB" id="A0AAW1NX37"/>
<evidence type="ECO:0000256" key="7">
    <source>
        <dbReference type="RuleBase" id="RU361232"/>
    </source>
</evidence>
<comment type="similarity">
    <text evidence="3 7">Belongs to the glycosyltransferase 1 family. Bacterial/plant glycogen synthase subfamily.</text>
</comment>
<dbReference type="GO" id="GO:0009011">
    <property type="term" value="F:alpha-1,4-glucan glucosyltransferase (ADP-glucose donor) activity"/>
    <property type="evidence" value="ECO:0007669"/>
    <property type="project" value="UniProtKB-EC"/>
</dbReference>
<dbReference type="EC" id="2.4.1.-" evidence="7"/>
<gene>
    <name evidence="11" type="ORF">WJX73_002004</name>
</gene>
<dbReference type="Pfam" id="PF00534">
    <property type="entry name" value="Glycos_transf_1"/>
    <property type="match status" value="1"/>
</dbReference>
<evidence type="ECO:0000256" key="1">
    <source>
        <dbReference type="ARBA" id="ARBA00001478"/>
    </source>
</evidence>
<protein>
    <recommendedName>
        <fullName evidence="7">Starch synthase, chloroplastic/amyloplastic</fullName>
        <ecNumber evidence="7">2.4.1.-</ecNumber>
    </recommendedName>
</protein>
<comment type="pathway">
    <text evidence="2 7">Glycan biosynthesis; starch biosynthesis.</text>
</comment>
<evidence type="ECO:0000259" key="9">
    <source>
        <dbReference type="Pfam" id="PF00534"/>
    </source>
</evidence>
<dbReference type="HAMAP" id="MF_00484">
    <property type="entry name" value="Glycogen_synth"/>
    <property type="match status" value="1"/>
</dbReference>
<sequence length="599" mass="65003">MLLHRRHAQRVPGLSVRSRPSFNSSAGCFERSAVPRRANAPQTAFQGIFCQAVSKDVLSTDSEAPASSSSVPAAGPSSPATLNQAGSEIDWPSPTDQPPFWERPPRPQAASPGSSSQTPQDANPLNVVHVTAAAGPHCKGGGSWRCEDRIQGLQHERDFDCPKGRVWDGKFSMGSLRTSAHRGSIDGIPVILLRPDWGQSNVFRGGRIYGGSCNEVEAYLFLCRAALEYLAQAGMQPDILHVHEWQTSALPMLYWEAYHPHALHRARMVLTIHCLDNPGECREDEFAVTGVSGASFASVDKALDERTIGHNPERLCLMKGGIVYSNAVTTVSPGYAREAMQGGAAGFLHSTLAQPHIRGKFQGILNGIDTAFWDPITDPLIPANFSQADMSGKAICKRYLQAGLGLRQTEGPLVACVTRLVPQKGIHLIQHAVHSTCTQGGQFVLLGTGHLDGVFRDMAEGAFKDSPDVRLMLLYSETLAHIIYAAADVVLVPSMFEPCGLTQLIAMRYGALPVVRRTGGLADTVHDCDDAVSTDDANGFVFEGVDEASMDSALHRALQYHRERPEWWSQIAQQNMGLDSSWQKSAGQYIETYNAVLQG</sequence>
<reference evidence="11 12" key="1">
    <citation type="journal article" date="2024" name="Nat. Commun.">
        <title>Phylogenomics reveals the evolutionary origins of lichenization in chlorophyte algae.</title>
        <authorList>
            <person name="Puginier C."/>
            <person name="Libourel C."/>
            <person name="Otte J."/>
            <person name="Skaloud P."/>
            <person name="Haon M."/>
            <person name="Grisel S."/>
            <person name="Petersen M."/>
            <person name="Berrin J.G."/>
            <person name="Delaux P.M."/>
            <person name="Dal Grande F."/>
            <person name="Keller J."/>
        </authorList>
    </citation>
    <scope>NUCLEOTIDE SEQUENCE [LARGE SCALE GENOMIC DNA]</scope>
    <source>
        <strain evidence="11 12">SAG 2036</strain>
    </source>
</reference>
<dbReference type="GO" id="GO:0004373">
    <property type="term" value="F:alpha-1,4-glucan glucosyltransferase (UDP-glucose donor) activity"/>
    <property type="evidence" value="ECO:0007669"/>
    <property type="project" value="InterPro"/>
</dbReference>
<evidence type="ECO:0000256" key="4">
    <source>
        <dbReference type="ARBA" id="ARBA00022676"/>
    </source>
</evidence>
<comment type="subcellular location">
    <subcellularLocation>
        <location evidence="7">Plastid</location>
        <location evidence="7">Chloroplast</location>
    </subcellularLocation>
    <subcellularLocation>
        <location evidence="7">Plastid</location>
        <location evidence="7">Amyloplast</location>
    </subcellularLocation>
</comment>
<dbReference type="Gene3D" id="3.40.50.2000">
    <property type="entry name" value="Glycogen Phosphorylase B"/>
    <property type="match status" value="2"/>
</dbReference>
<dbReference type="InterPro" id="IPR011835">
    <property type="entry name" value="GS/SS"/>
</dbReference>
<evidence type="ECO:0000313" key="11">
    <source>
        <dbReference type="EMBL" id="KAK9798123.1"/>
    </source>
</evidence>
<evidence type="ECO:0000313" key="12">
    <source>
        <dbReference type="Proteomes" id="UP001465755"/>
    </source>
</evidence>
<dbReference type="InterPro" id="IPR013534">
    <property type="entry name" value="Starch_synth_cat_dom"/>
</dbReference>
<dbReference type="Proteomes" id="UP001465755">
    <property type="component" value="Unassembled WGS sequence"/>
</dbReference>
<dbReference type="NCBIfam" id="TIGR02095">
    <property type="entry name" value="glgA"/>
    <property type="match status" value="1"/>
</dbReference>
<keyword evidence="6 7" id="KW-0750">Starch biosynthesis</keyword>
<feature type="region of interest" description="Disordered" evidence="8">
    <location>
        <begin position="61"/>
        <end position="122"/>
    </location>
</feature>
<dbReference type="GO" id="GO:0009507">
    <property type="term" value="C:chloroplast"/>
    <property type="evidence" value="ECO:0007669"/>
    <property type="project" value="UniProtKB-SubCell"/>
</dbReference>
<keyword evidence="7" id="KW-0035">Amyloplast</keyword>
<dbReference type="PANTHER" id="PTHR46083">
    <property type="match status" value="1"/>
</dbReference>
<feature type="region of interest" description="Disordered" evidence="8">
    <location>
        <begin position="1"/>
        <end position="26"/>
    </location>
</feature>
<dbReference type="PANTHER" id="PTHR46083:SF1">
    <property type="entry name" value="GLYCOGEN SYNTHASE 2-RELATED"/>
    <property type="match status" value="1"/>
</dbReference>
<dbReference type="InterPro" id="IPR001296">
    <property type="entry name" value="Glyco_trans_1"/>
</dbReference>
<dbReference type="EMBL" id="JALJOQ010000102">
    <property type="protein sequence ID" value="KAK9798123.1"/>
    <property type="molecule type" value="Genomic_DNA"/>
</dbReference>
<feature type="compositionally biased region" description="Low complexity" evidence="8">
    <location>
        <begin position="62"/>
        <end position="80"/>
    </location>
</feature>
<evidence type="ECO:0000256" key="5">
    <source>
        <dbReference type="ARBA" id="ARBA00022679"/>
    </source>
</evidence>
<keyword evidence="12" id="KW-1185">Reference proteome</keyword>
<dbReference type="SUPFAM" id="SSF53756">
    <property type="entry name" value="UDP-Glycosyltransferase/glycogen phosphorylase"/>
    <property type="match status" value="1"/>
</dbReference>
<evidence type="ECO:0000256" key="3">
    <source>
        <dbReference type="ARBA" id="ARBA00010281"/>
    </source>
</evidence>
<keyword evidence="5" id="KW-0808">Transferase</keyword>
<evidence type="ECO:0000256" key="2">
    <source>
        <dbReference type="ARBA" id="ARBA00004727"/>
    </source>
</evidence>
<feature type="domain" description="Glycosyl transferase family 1" evidence="9">
    <location>
        <begin position="408"/>
        <end position="571"/>
    </location>
</feature>
<comment type="caution">
    <text evidence="11">The sequence shown here is derived from an EMBL/GenBank/DDBJ whole genome shotgun (WGS) entry which is preliminary data.</text>
</comment>
<comment type="catalytic activity">
    <reaction evidence="1">
        <text>[(1-&gt;4)-alpha-D-glucosyl](n) + ADP-alpha-D-glucose = [(1-&gt;4)-alpha-D-glucosyl](n+1) + ADP + H(+)</text>
        <dbReference type="Rhea" id="RHEA:18189"/>
        <dbReference type="Rhea" id="RHEA-COMP:9584"/>
        <dbReference type="Rhea" id="RHEA-COMP:9587"/>
        <dbReference type="ChEBI" id="CHEBI:15378"/>
        <dbReference type="ChEBI" id="CHEBI:15444"/>
        <dbReference type="ChEBI" id="CHEBI:57498"/>
        <dbReference type="ChEBI" id="CHEBI:456216"/>
        <dbReference type="EC" id="2.4.1.21"/>
    </reaction>
</comment>
<dbReference type="Pfam" id="PF08323">
    <property type="entry name" value="Glyco_transf_5"/>
    <property type="match status" value="1"/>
</dbReference>
<keyword evidence="7" id="KW-0934">Plastid</keyword>
<feature type="domain" description="Starch synthase catalytic" evidence="10">
    <location>
        <begin position="178"/>
        <end position="350"/>
    </location>
</feature>
<name>A0AAW1NX37_9CHLO</name>
<evidence type="ECO:0000256" key="6">
    <source>
        <dbReference type="ARBA" id="ARBA00022922"/>
    </source>
</evidence>
<keyword evidence="4 7" id="KW-0328">Glycosyltransferase</keyword>
<keyword evidence="7" id="KW-0150">Chloroplast</keyword>
<dbReference type="CDD" id="cd03791">
    <property type="entry name" value="GT5_Glycogen_synthase_DULL1-like"/>
    <property type="match status" value="1"/>
</dbReference>
<feature type="compositionally biased region" description="Polar residues" evidence="8">
    <location>
        <begin position="111"/>
        <end position="122"/>
    </location>
</feature>
<accession>A0AAW1NX37</accession>
<dbReference type="GO" id="GO:0019252">
    <property type="term" value="P:starch biosynthetic process"/>
    <property type="evidence" value="ECO:0007669"/>
    <property type="project" value="UniProtKB-UniRule"/>
</dbReference>
<evidence type="ECO:0000256" key="8">
    <source>
        <dbReference type="SAM" id="MobiDB-lite"/>
    </source>
</evidence>
<proteinExistence type="inferred from homology"/>
<dbReference type="GO" id="GO:0009501">
    <property type="term" value="C:amyloplast"/>
    <property type="evidence" value="ECO:0007669"/>
    <property type="project" value="UniProtKB-SubCell"/>
</dbReference>
<evidence type="ECO:0000259" key="10">
    <source>
        <dbReference type="Pfam" id="PF08323"/>
    </source>
</evidence>
<organism evidence="11 12">
    <name type="scientific">Symbiochloris irregularis</name>
    <dbReference type="NCBI Taxonomy" id="706552"/>
    <lineage>
        <taxon>Eukaryota</taxon>
        <taxon>Viridiplantae</taxon>
        <taxon>Chlorophyta</taxon>
        <taxon>core chlorophytes</taxon>
        <taxon>Trebouxiophyceae</taxon>
        <taxon>Trebouxiales</taxon>
        <taxon>Trebouxiaceae</taxon>
        <taxon>Symbiochloris</taxon>
    </lineage>
</organism>